<evidence type="ECO:0000256" key="8">
    <source>
        <dbReference type="ARBA" id="ARBA00022989"/>
    </source>
</evidence>
<evidence type="ECO:0000313" key="17">
    <source>
        <dbReference type="EMBL" id="MFD1672027.1"/>
    </source>
</evidence>
<evidence type="ECO:0000259" key="15">
    <source>
        <dbReference type="PROSITE" id="PS50109"/>
    </source>
</evidence>
<comment type="function">
    <text evidence="12">Member of the two-component regulatory system HssS/HssR involved in intracellular heme homeostasis and tempering of staphylococcal virulence. HssS functions as a heme sensor histidine kinase which is autophosphorylated at a histidine residue and transfers its phosphate group to an aspartate residue of HssR. HssR/HssS activates the expression of hrtAB, an efflux pump, in response to extracellular heme, hemin, hemoglobin or blood.</text>
</comment>
<dbReference type="RefSeq" id="WP_125715201.1">
    <property type="nucleotide sequence ID" value="NZ_JBHTOP010000022.1"/>
</dbReference>
<evidence type="ECO:0000256" key="13">
    <source>
        <dbReference type="ARBA" id="ARBA00040841"/>
    </source>
</evidence>
<dbReference type="PRINTS" id="PR00344">
    <property type="entry name" value="BCTRLSENSOR"/>
</dbReference>
<keyword evidence="7 17" id="KW-0418">Kinase</keyword>
<dbReference type="InterPro" id="IPR036890">
    <property type="entry name" value="HATPase_C_sf"/>
</dbReference>
<sequence>MIFKRSLSHKVVLWISGILCFSCLIGFLGGNQYYHQQLKPKNDAKITAMAKNIQHFYQQLPQNQRQAYLNSVAQTGYDFAVYTDGQVHYYGSPFRITQLTQSARATVAQNKIYHGIKHYQKGPFVTGFFANDLNNTVGIQLNPHQQLFIRANPNAQFGELRSYMLVIGLITVTLGAFLLVLTAQKRLVRPLKRLTQATQKVAAGNYHTNLTAVTNQDEIGRLTESFQKMTQQLAEVEKSRNEFVANVSHDLQSPLTALKGYADQLQAPTLPPQQQQRYLQIIQQETTRLAELTKELLLLSTLDQEHTLDFQQTLALDQQLKAAIKAFSFQLDQKALFVAAQLPPVTVVGNQELLFQVWQNLLTNSIRYAPEASDLKLTLTQTKTTATITLTNFGPPIDPEVQQHLFERFYQGDTTRQARDHHGLGLAIAYKIVQLHHGTLTVASTQADGTTFKVQLPLK</sequence>
<evidence type="ECO:0000256" key="9">
    <source>
        <dbReference type="ARBA" id="ARBA00023012"/>
    </source>
</evidence>
<dbReference type="CDD" id="cd06225">
    <property type="entry name" value="HAMP"/>
    <property type="match status" value="1"/>
</dbReference>
<keyword evidence="6 14" id="KW-0812">Transmembrane</keyword>
<dbReference type="InterPro" id="IPR003661">
    <property type="entry name" value="HisK_dim/P_dom"/>
</dbReference>
<dbReference type="GO" id="GO:0016301">
    <property type="term" value="F:kinase activity"/>
    <property type="evidence" value="ECO:0007669"/>
    <property type="project" value="UniProtKB-KW"/>
</dbReference>
<feature type="transmembrane region" description="Helical" evidence="14">
    <location>
        <begin position="163"/>
        <end position="183"/>
    </location>
</feature>
<accession>A0ABW4J6N3</accession>
<organism evidence="17 18">
    <name type="scientific">Agrilactobacillus yilanensis</name>
    <dbReference type="NCBI Taxonomy" id="2485997"/>
    <lineage>
        <taxon>Bacteria</taxon>
        <taxon>Bacillati</taxon>
        <taxon>Bacillota</taxon>
        <taxon>Bacilli</taxon>
        <taxon>Lactobacillales</taxon>
        <taxon>Lactobacillaceae</taxon>
        <taxon>Agrilactobacillus</taxon>
    </lineage>
</organism>
<evidence type="ECO:0000256" key="1">
    <source>
        <dbReference type="ARBA" id="ARBA00000085"/>
    </source>
</evidence>
<dbReference type="Pfam" id="PF00672">
    <property type="entry name" value="HAMP"/>
    <property type="match status" value="1"/>
</dbReference>
<dbReference type="PROSITE" id="PS50109">
    <property type="entry name" value="HIS_KIN"/>
    <property type="match status" value="1"/>
</dbReference>
<name>A0ABW4J6N3_9LACO</name>
<evidence type="ECO:0000256" key="5">
    <source>
        <dbReference type="ARBA" id="ARBA00022679"/>
    </source>
</evidence>
<dbReference type="Pfam" id="PF00512">
    <property type="entry name" value="HisKA"/>
    <property type="match status" value="1"/>
</dbReference>
<comment type="catalytic activity">
    <reaction evidence="1">
        <text>ATP + protein L-histidine = ADP + protein N-phospho-L-histidine.</text>
        <dbReference type="EC" id="2.7.13.3"/>
    </reaction>
</comment>
<dbReference type="Gene3D" id="3.30.565.10">
    <property type="entry name" value="Histidine kinase-like ATPase, C-terminal domain"/>
    <property type="match status" value="1"/>
</dbReference>
<dbReference type="InterPro" id="IPR003594">
    <property type="entry name" value="HATPase_dom"/>
</dbReference>
<keyword evidence="10" id="KW-0843">Virulence</keyword>
<keyword evidence="5" id="KW-0808">Transferase</keyword>
<evidence type="ECO:0000256" key="14">
    <source>
        <dbReference type="SAM" id="Phobius"/>
    </source>
</evidence>
<dbReference type="InterPro" id="IPR036097">
    <property type="entry name" value="HisK_dim/P_sf"/>
</dbReference>
<evidence type="ECO:0000256" key="11">
    <source>
        <dbReference type="ARBA" id="ARBA00023136"/>
    </source>
</evidence>
<keyword evidence="18" id="KW-1185">Reference proteome</keyword>
<feature type="transmembrane region" description="Helical" evidence="14">
    <location>
        <begin position="12"/>
        <end position="34"/>
    </location>
</feature>
<evidence type="ECO:0000256" key="7">
    <source>
        <dbReference type="ARBA" id="ARBA00022777"/>
    </source>
</evidence>
<dbReference type="Proteomes" id="UP001597267">
    <property type="component" value="Unassembled WGS sequence"/>
</dbReference>
<dbReference type="SMART" id="SM00388">
    <property type="entry name" value="HisKA"/>
    <property type="match status" value="1"/>
</dbReference>
<evidence type="ECO:0000256" key="10">
    <source>
        <dbReference type="ARBA" id="ARBA00023026"/>
    </source>
</evidence>
<dbReference type="InterPro" id="IPR050398">
    <property type="entry name" value="HssS/ArlS-like"/>
</dbReference>
<dbReference type="Gene3D" id="1.10.287.130">
    <property type="match status" value="1"/>
</dbReference>
<dbReference type="SUPFAM" id="SSF55874">
    <property type="entry name" value="ATPase domain of HSP90 chaperone/DNA topoisomerase II/histidine kinase"/>
    <property type="match status" value="1"/>
</dbReference>
<keyword evidence="11 14" id="KW-0472">Membrane</keyword>
<comment type="subcellular location">
    <subcellularLocation>
        <location evidence="2">Membrane</location>
        <topology evidence="2">Multi-pass membrane protein</topology>
    </subcellularLocation>
</comment>
<evidence type="ECO:0000256" key="4">
    <source>
        <dbReference type="ARBA" id="ARBA00022553"/>
    </source>
</evidence>
<evidence type="ECO:0000256" key="2">
    <source>
        <dbReference type="ARBA" id="ARBA00004141"/>
    </source>
</evidence>
<dbReference type="Gene3D" id="6.10.340.10">
    <property type="match status" value="1"/>
</dbReference>
<evidence type="ECO:0000256" key="3">
    <source>
        <dbReference type="ARBA" id="ARBA00012438"/>
    </source>
</evidence>
<dbReference type="EC" id="2.7.13.3" evidence="3"/>
<evidence type="ECO:0000256" key="12">
    <source>
        <dbReference type="ARBA" id="ARBA00037219"/>
    </source>
</evidence>
<dbReference type="InterPro" id="IPR003660">
    <property type="entry name" value="HAMP_dom"/>
</dbReference>
<keyword evidence="9" id="KW-0902">Two-component regulatory system</keyword>
<dbReference type="InterPro" id="IPR004358">
    <property type="entry name" value="Sig_transdc_His_kin-like_C"/>
</dbReference>
<feature type="domain" description="Histidine kinase" evidence="15">
    <location>
        <begin position="246"/>
        <end position="459"/>
    </location>
</feature>
<dbReference type="PANTHER" id="PTHR45528:SF11">
    <property type="entry name" value="HISTIDINE KINASE"/>
    <property type="match status" value="1"/>
</dbReference>
<evidence type="ECO:0000259" key="16">
    <source>
        <dbReference type="PROSITE" id="PS50885"/>
    </source>
</evidence>
<protein>
    <recommendedName>
        <fullName evidence="13">Heme sensor protein HssS</fullName>
        <ecNumber evidence="3">2.7.13.3</ecNumber>
    </recommendedName>
</protein>
<evidence type="ECO:0000256" key="6">
    <source>
        <dbReference type="ARBA" id="ARBA00022692"/>
    </source>
</evidence>
<dbReference type="PROSITE" id="PS50885">
    <property type="entry name" value="HAMP"/>
    <property type="match status" value="1"/>
</dbReference>
<dbReference type="SUPFAM" id="SSF158472">
    <property type="entry name" value="HAMP domain-like"/>
    <property type="match status" value="1"/>
</dbReference>
<dbReference type="SMART" id="SM00387">
    <property type="entry name" value="HATPase_c"/>
    <property type="match status" value="1"/>
</dbReference>
<dbReference type="Pfam" id="PF02518">
    <property type="entry name" value="HATPase_c"/>
    <property type="match status" value="1"/>
</dbReference>
<proteinExistence type="predicted"/>
<dbReference type="CDD" id="cd00082">
    <property type="entry name" value="HisKA"/>
    <property type="match status" value="1"/>
</dbReference>
<dbReference type="SMART" id="SM00304">
    <property type="entry name" value="HAMP"/>
    <property type="match status" value="1"/>
</dbReference>
<evidence type="ECO:0000313" key="18">
    <source>
        <dbReference type="Proteomes" id="UP001597267"/>
    </source>
</evidence>
<dbReference type="SUPFAM" id="SSF47384">
    <property type="entry name" value="Homodimeric domain of signal transducing histidine kinase"/>
    <property type="match status" value="1"/>
</dbReference>
<gene>
    <name evidence="17" type="ORF">ACFQ5M_07965</name>
</gene>
<comment type="caution">
    <text evidence="17">The sequence shown here is derived from an EMBL/GenBank/DDBJ whole genome shotgun (WGS) entry which is preliminary data.</text>
</comment>
<dbReference type="EMBL" id="JBHTOP010000022">
    <property type="protein sequence ID" value="MFD1672027.1"/>
    <property type="molecule type" value="Genomic_DNA"/>
</dbReference>
<keyword evidence="4" id="KW-0597">Phosphoprotein</keyword>
<feature type="domain" description="HAMP" evidence="16">
    <location>
        <begin position="185"/>
        <end position="238"/>
    </location>
</feature>
<dbReference type="InterPro" id="IPR005467">
    <property type="entry name" value="His_kinase_dom"/>
</dbReference>
<keyword evidence="8 14" id="KW-1133">Transmembrane helix</keyword>
<reference evidence="18" key="1">
    <citation type="journal article" date="2019" name="Int. J. Syst. Evol. Microbiol.">
        <title>The Global Catalogue of Microorganisms (GCM) 10K type strain sequencing project: providing services to taxonomists for standard genome sequencing and annotation.</title>
        <authorList>
            <consortium name="The Broad Institute Genomics Platform"/>
            <consortium name="The Broad Institute Genome Sequencing Center for Infectious Disease"/>
            <person name="Wu L."/>
            <person name="Ma J."/>
        </authorList>
    </citation>
    <scope>NUCLEOTIDE SEQUENCE [LARGE SCALE GENOMIC DNA]</scope>
    <source>
        <strain evidence="18">CCM 8896</strain>
    </source>
</reference>
<dbReference type="PANTHER" id="PTHR45528">
    <property type="entry name" value="SENSOR HISTIDINE KINASE CPXA"/>
    <property type="match status" value="1"/>
</dbReference>